<dbReference type="KEGG" id="emc:129339119"/>
<keyword evidence="8" id="KW-1185">Reference proteome</keyword>
<dbReference type="RefSeq" id="XP_054849699.1">
    <property type="nucleotide sequence ID" value="XM_054993724.1"/>
</dbReference>
<keyword evidence="5 6" id="KW-1015">Disulfide bond</keyword>
<feature type="domain" description="Fibronectin type-II" evidence="7">
    <location>
        <begin position="1"/>
        <end position="49"/>
    </location>
</feature>
<feature type="disulfide bond" evidence="6">
    <location>
        <begin position="130"/>
        <end position="157"/>
    </location>
</feature>
<dbReference type="GO" id="GO:0048240">
    <property type="term" value="P:sperm capacitation"/>
    <property type="evidence" value="ECO:0007669"/>
    <property type="project" value="TreeGrafter"/>
</dbReference>
<comment type="similarity">
    <text evidence="2">Belongs to the seminal plasma protein family.</text>
</comment>
<dbReference type="InterPro" id="IPR013806">
    <property type="entry name" value="Kringle-like"/>
</dbReference>
<comment type="subcellular location">
    <subcellularLocation>
        <location evidence="1">Secreted</location>
    </subcellularLocation>
</comment>
<feature type="disulfide bond" evidence="6">
    <location>
        <begin position="75"/>
        <end position="102"/>
    </location>
</feature>
<evidence type="ECO:0000259" key="7">
    <source>
        <dbReference type="PROSITE" id="PS51092"/>
    </source>
</evidence>
<organism evidence="8 9">
    <name type="scientific">Eublepharis macularius</name>
    <name type="common">Leopard gecko</name>
    <name type="synonym">Cyrtodactylus macularius</name>
    <dbReference type="NCBI Taxonomy" id="481883"/>
    <lineage>
        <taxon>Eukaryota</taxon>
        <taxon>Metazoa</taxon>
        <taxon>Chordata</taxon>
        <taxon>Craniata</taxon>
        <taxon>Vertebrata</taxon>
        <taxon>Euteleostomi</taxon>
        <taxon>Lepidosauria</taxon>
        <taxon>Squamata</taxon>
        <taxon>Bifurcata</taxon>
        <taxon>Gekkota</taxon>
        <taxon>Eublepharidae</taxon>
        <taxon>Eublepharinae</taxon>
        <taxon>Eublepharis</taxon>
    </lineage>
</organism>
<evidence type="ECO:0000256" key="4">
    <source>
        <dbReference type="ARBA" id="ARBA00022737"/>
    </source>
</evidence>
<keyword evidence="4" id="KW-0677">Repeat</keyword>
<dbReference type="GO" id="GO:0005576">
    <property type="term" value="C:extracellular region"/>
    <property type="evidence" value="ECO:0007669"/>
    <property type="project" value="UniProtKB-SubCell"/>
</dbReference>
<evidence type="ECO:0000256" key="5">
    <source>
        <dbReference type="ARBA" id="ARBA00023157"/>
    </source>
</evidence>
<dbReference type="GO" id="GO:0009986">
    <property type="term" value="C:cell surface"/>
    <property type="evidence" value="ECO:0007669"/>
    <property type="project" value="TreeGrafter"/>
</dbReference>
<dbReference type="Pfam" id="PF00040">
    <property type="entry name" value="fn2"/>
    <property type="match status" value="4"/>
</dbReference>
<keyword evidence="3" id="KW-0964">Secreted</keyword>
<accession>A0AA97K719</accession>
<dbReference type="AlphaFoldDB" id="A0AA97K719"/>
<dbReference type="Proteomes" id="UP001190640">
    <property type="component" value="Chromosome 12"/>
</dbReference>
<dbReference type="SUPFAM" id="SSF57440">
    <property type="entry name" value="Kringle-like"/>
    <property type="match status" value="4"/>
</dbReference>
<feature type="domain" description="Fibronectin type-II" evidence="7">
    <location>
        <begin position="56"/>
        <end position="104"/>
    </location>
</feature>
<feature type="disulfide bond" evidence="6">
    <location>
        <begin position="61"/>
        <end position="87"/>
    </location>
</feature>
<sequence>MESPPCIFPFVYKGRSYQSCTTDGWSDGKFWCATTNNYDADKKWKFCQVSGPDPDIESPPCIFPFIYKGKSYSTCTTEGMSDGTHWCATTSTYDVDKKWVYCNVTGPDTSKEGPTCVFPFIYNGMNYSSCTEDGRTDGKLWCATTRNFDADKRWTFCTITKLDCVFPFVFRGKTYHSCTTSGHLDRKLWCPLTSNPETDRKWLLCADSGITQRVD</sequence>
<feature type="domain" description="Fibronectin type-II" evidence="7">
    <location>
        <begin position="159"/>
        <end position="207"/>
    </location>
</feature>
<dbReference type="PROSITE" id="PS00023">
    <property type="entry name" value="FN2_1"/>
    <property type="match status" value="2"/>
</dbReference>
<dbReference type="PANTHER" id="PTHR22918:SF1">
    <property type="entry name" value="FIBRONECTIN TYPE-II DOMAIN-CONTAINING PROTEIN"/>
    <property type="match status" value="1"/>
</dbReference>
<dbReference type="GeneID" id="129339119"/>
<evidence type="ECO:0000313" key="8">
    <source>
        <dbReference type="Proteomes" id="UP001190640"/>
    </source>
</evidence>
<evidence type="ECO:0000256" key="1">
    <source>
        <dbReference type="ARBA" id="ARBA00004613"/>
    </source>
</evidence>
<gene>
    <name evidence="9" type="primary">LOC129339119</name>
</gene>
<feature type="disulfide bond" evidence="6">
    <location>
        <begin position="164"/>
        <end position="190"/>
    </location>
</feature>
<feature type="disulfide bond" evidence="6">
    <location>
        <begin position="116"/>
        <end position="142"/>
    </location>
</feature>
<feature type="disulfide bond" evidence="6">
    <location>
        <begin position="6"/>
        <end position="32"/>
    </location>
</feature>
<feature type="domain" description="Fibronectin type-II" evidence="7">
    <location>
        <begin position="111"/>
        <end position="159"/>
    </location>
</feature>
<dbReference type="FunFam" id="2.10.10.10:FF:000003">
    <property type="entry name" value="binder of sperm protein homolog 1"/>
    <property type="match status" value="3"/>
</dbReference>
<evidence type="ECO:0000256" key="3">
    <source>
        <dbReference type="ARBA" id="ARBA00022525"/>
    </source>
</evidence>
<dbReference type="PROSITE" id="PS51092">
    <property type="entry name" value="FN2_2"/>
    <property type="match status" value="4"/>
</dbReference>
<dbReference type="InterPro" id="IPR000562">
    <property type="entry name" value="FN_type2_dom"/>
</dbReference>
<dbReference type="GO" id="GO:0008201">
    <property type="term" value="F:heparin binding"/>
    <property type="evidence" value="ECO:0007669"/>
    <property type="project" value="TreeGrafter"/>
</dbReference>
<dbReference type="InterPro" id="IPR051666">
    <property type="entry name" value="SP_Capacitation_Regulator"/>
</dbReference>
<dbReference type="CDD" id="cd00062">
    <property type="entry name" value="FN2"/>
    <property type="match status" value="4"/>
</dbReference>
<feature type="disulfide bond" evidence="6">
    <location>
        <begin position="20"/>
        <end position="47"/>
    </location>
</feature>
<proteinExistence type="inferred from homology"/>
<reference evidence="9" key="1">
    <citation type="submission" date="2025-08" db="UniProtKB">
        <authorList>
            <consortium name="RefSeq"/>
        </authorList>
    </citation>
    <scope>IDENTIFICATION</scope>
    <source>
        <tissue evidence="9">Blood</tissue>
    </source>
</reference>
<feature type="disulfide bond" evidence="6">
    <location>
        <begin position="178"/>
        <end position="205"/>
    </location>
</feature>
<dbReference type="PANTHER" id="PTHR22918">
    <property type="entry name" value="SEMINAL PLASMA PROTEIN"/>
    <property type="match status" value="1"/>
</dbReference>
<dbReference type="Gene3D" id="2.10.10.10">
    <property type="entry name" value="Fibronectin, type II, collagen-binding"/>
    <property type="match status" value="4"/>
</dbReference>
<dbReference type="SMART" id="SM00059">
    <property type="entry name" value="FN2"/>
    <property type="match status" value="4"/>
</dbReference>
<evidence type="ECO:0000313" key="9">
    <source>
        <dbReference type="RefSeq" id="XP_054849699.1"/>
    </source>
</evidence>
<evidence type="ECO:0000256" key="6">
    <source>
        <dbReference type="PROSITE-ProRule" id="PRU00479"/>
    </source>
</evidence>
<dbReference type="InterPro" id="IPR036943">
    <property type="entry name" value="FN_type2_sf"/>
</dbReference>
<name>A0AA97K719_EUBMA</name>
<protein>
    <submittedName>
        <fullName evidence="9">Matrix metalloproteinase-9-like</fullName>
    </submittedName>
</protein>
<dbReference type="FunFam" id="2.10.10.10:FF:000001">
    <property type="entry name" value="Fibronectin 1a isoform 1"/>
    <property type="match status" value="1"/>
</dbReference>
<evidence type="ECO:0000256" key="2">
    <source>
        <dbReference type="ARBA" id="ARBA00010011"/>
    </source>
</evidence>
<dbReference type="PRINTS" id="PR00013">
    <property type="entry name" value="FNTYPEII"/>
</dbReference>